<dbReference type="EMBL" id="DWWS01000006">
    <property type="protein sequence ID" value="HJC22231.1"/>
    <property type="molecule type" value="Genomic_DNA"/>
</dbReference>
<dbReference type="Proteomes" id="UP000823891">
    <property type="component" value="Unassembled WGS sequence"/>
</dbReference>
<dbReference type="SMART" id="SM00257">
    <property type="entry name" value="LysM"/>
    <property type="match status" value="1"/>
</dbReference>
<dbReference type="AlphaFoldDB" id="A0A9D2SPJ9"/>
<evidence type="ECO:0000313" key="3">
    <source>
        <dbReference type="Proteomes" id="UP000823891"/>
    </source>
</evidence>
<accession>A0A9D2SPJ9</accession>
<dbReference type="PROSITE" id="PS51782">
    <property type="entry name" value="LYSM"/>
    <property type="match status" value="1"/>
</dbReference>
<protein>
    <submittedName>
        <fullName evidence="2">DUF3794 domain-containing protein</fullName>
    </submittedName>
</protein>
<name>A0A9D2SPJ9_9FIRM</name>
<dbReference type="InterPro" id="IPR024300">
    <property type="entry name" value="SipL_SPOCS_dom"/>
</dbReference>
<evidence type="ECO:0000259" key="1">
    <source>
        <dbReference type="PROSITE" id="PS51782"/>
    </source>
</evidence>
<dbReference type="CDD" id="cd00118">
    <property type="entry name" value="LysM"/>
    <property type="match status" value="1"/>
</dbReference>
<dbReference type="InterPro" id="IPR036779">
    <property type="entry name" value="LysM_dom_sf"/>
</dbReference>
<proteinExistence type="predicted"/>
<dbReference type="Gene3D" id="3.10.350.10">
    <property type="entry name" value="LysM domain"/>
    <property type="match status" value="1"/>
</dbReference>
<feature type="domain" description="LysM" evidence="1">
    <location>
        <begin position="471"/>
        <end position="514"/>
    </location>
</feature>
<dbReference type="InterPro" id="IPR018392">
    <property type="entry name" value="LysM"/>
</dbReference>
<dbReference type="Pfam" id="PF12673">
    <property type="entry name" value="SipL"/>
    <property type="match status" value="3"/>
</dbReference>
<dbReference type="Pfam" id="PF01476">
    <property type="entry name" value="LysM"/>
    <property type="match status" value="1"/>
</dbReference>
<sequence length="519" mass="57959">MELIRKNIHIDRVKCRAGTQVALEDDINITDARPDVYQLVQEQGEIVIEELRSSQDHVRVKGFLKFTVLYLSDDDVRRPSSMEGNLPFDEQIYMEGVAPTDGVAVKKELEDLSVGIINSRKLSVQALISLSLHVEELYDEEAAVELSGEEPVELKRKVIDLAGLAIQKKDIFRIREEIALPSGHPNIFEIFWMTCGLSDVQFRLSDGRIAVQGQVQLFFLYEGEGEGRPVAWHEASLPFSGVLDCQGLREAMVDDIACTIGHKEIEVKADADGEERVIGLELVLDLDMKIYEEEQTEILSDVYGVTKEIDVVTGTAKLKNLLMKNTGRTRLSGHFKVAEGMPAIQQICHSGCMVQLAEVRIVEEGLRITGAAVVESLYMTQDPELPYSSFEGTIPFSYVLEIPGIRESCTWRLETAVCELSVTMTDGEEADVKLVIVFKGIVFDNYEEPMIRDIRVSEPDPEKLGALPGIVAYIAREGESLWDIGKRYYVPVAQIREINELAGDEIQPGEKLLIVKGVS</sequence>
<organism evidence="2 3">
    <name type="scientific">Candidatus Eisenbergiella merdavium</name>
    <dbReference type="NCBI Taxonomy" id="2838551"/>
    <lineage>
        <taxon>Bacteria</taxon>
        <taxon>Bacillati</taxon>
        <taxon>Bacillota</taxon>
        <taxon>Clostridia</taxon>
        <taxon>Lachnospirales</taxon>
        <taxon>Lachnospiraceae</taxon>
        <taxon>Eisenbergiella</taxon>
    </lineage>
</organism>
<gene>
    <name evidence="2" type="ORF">H9761_00825</name>
</gene>
<reference evidence="2" key="1">
    <citation type="journal article" date="2021" name="PeerJ">
        <title>Extensive microbial diversity within the chicken gut microbiome revealed by metagenomics and culture.</title>
        <authorList>
            <person name="Gilroy R."/>
            <person name="Ravi A."/>
            <person name="Getino M."/>
            <person name="Pursley I."/>
            <person name="Horton D.L."/>
            <person name="Alikhan N.F."/>
            <person name="Baker D."/>
            <person name="Gharbi K."/>
            <person name="Hall N."/>
            <person name="Watson M."/>
            <person name="Adriaenssens E.M."/>
            <person name="Foster-Nyarko E."/>
            <person name="Jarju S."/>
            <person name="Secka A."/>
            <person name="Antonio M."/>
            <person name="Oren A."/>
            <person name="Chaudhuri R.R."/>
            <person name="La Ragione R."/>
            <person name="Hildebrand F."/>
            <person name="Pallen M.J."/>
        </authorList>
    </citation>
    <scope>NUCLEOTIDE SEQUENCE</scope>
    <source>
        <strain evidence="2">USAMLcec2-132</strain>
    </source>
</reference>
<dbReference type="SUPFAM" id="SSF54106">
    <property type="entry name" value="LysM domain"/>
    <property type="match status" value="1"/>
</dbReference>
<evidence type="ECO:0000313" key="2">
    <source>
        <dbReference type="EMBL" id="HJC22231.1"/>
    </source>
</evidence>
<reference evidence="2" key="2">
    <citation type="submission" date="2021-04" db="EMBL/GenBank/DDBJ databases">
        <authorList>
            <person name="Gilroy R."/>
        </authorList>
    </citation>
    <scope>NUCLEOTIDE SEQUENCE</scope>
    <source>
        <strain evidence="2">USAMLcec2-132</strain>
    </source>
</reference>
<comment type="caution">
    <text evidence="2">The sequence shown here is derived from an EMBL/GenBank/DDBJ whole genome shotgun (WGS) entry which is preliminary data.</text>
</comment>